<reference evidence="1 2" key="1">
    <citation type="submission" date="2024-11" db="EMBL/GenBank/DDBJ databases">
        <title>A near-complete genome assembly of Cinchona calisaya.</title>
        <authorList>
            <person name="Lian D.C."/>
            <person name="Zhao X.W."/>
            <person name="Wei L."/>
        </authorList>
    </citation>
    <scope>NUCLEOTIDE SEQUENCE [LARGE SCALE GENOMIC DNA]</scope>
    <source>
        <tissue evidence="1">Nenye</tissue>
    </source>
</reference>
<proteinExistence type="predicted"/>
<gene>
    <name evidence="1" type="ORF">ACH5RR_026134</name>
</gene>
<name>A0ABD2Z1N2_9GENT</name>
<dbReference type="AlphaFoldDB" id="A0ABD2Z1N2"/>
<sequence length="160" mass="18462">MTLSKRNSFAERIMDDQTLGLQSKEVVDLEHASFSDYKHIELPNSTISTWEEEWKGFSSMVGPKYIWARMSPSGIVWKRLDCVCHSFLDVVRGSRVQPCRGTALQSFAAKLKRLKIYLKCWNIKDFGNIFQKTKDAENDILRKEQELQEVASVVARMELA</sequence>
<accession>A0ABD2Z1N2</accession>
<evidence type="ECO:0000313" key="2">
    <source>
        <dbReference type="Proteomes" id="UP001630127"/>
    </source>
</evidence>
<comment type="caution">
    <text evidence="1">The sequence shown here is derived from an EMBL/GenBank/DDBJ whole genome shotgun (WGS) entry which is preliminary data.</text>
</comment>
<protein>
    <submittedName>
        <fullName evidence="1">Uncharacterized protein</fullName>
    </submittedName>
</protein>
<keyword evidence="2" id="KW-1185">Reference proteome</keyword>
<organism evidence="1 2">
    <name type="scientific">Cinchona calisaya</name>
    <dbReference type="NCBI Taxonomy" id="153742"/>
    <lineage>
        <taxon>Eukaryota</taxon>
        <taxon>Viridiplantae</taxon>
        <taxon>Streptophyta</taxon>
        <taxon>Embryophyta</taxon>
        <taxon>Tracheophyta</taxon>
        <taxon>Spermatophyta</taxon>
        <taxon>Magnoliopsida</taxon>
        <taxon>eudicotyledons</taxon>
        <taxon>Gunneridae</taxon>
        <taxon>Pentapetalae</taxon>
        <taxon>asterids</taxon>
        <taxon>lamiids</taxon>
        <taxon>Gentianales</taxon>
        <taxon>Rubiaceae</taxon>
        <taxon>Cinchonoideae</taxon>
        <taxon>Cinchoneae</taxon>
        <taxon>Cinchona</taxon>
    </lineage>
</organism>
<evidence type="ECO:0000313" key="1">
    <source>
        <dbReference type="EMBL" id="KAL3513417.1"/>
    </source>
</evidence>
<dbReference type="EMBL" id="JBJUIK010000011">
    <property type="protein sequence ID" value="KAL3513417.1"/>
    <property type="molecule type" value="Genomic_DNA"/>
</dbReference>
<dbReference type="Proteomes" id="UP001630127">
    <property type="component" value="Unassembled WGS sequence"/>
</dbReference>